<accession>A0A2Z4GIJ8</accession>
<dbReference type="InterPro" id="IPR014284">
    <property type="entry name" value="RNA_pol_sigma-70_dom"/>
</dbReference>
<evidence type="ECO:0000313" key="9">
    <source>
        <dbReference type="Proteomes" id="UP000249873"/>
    </source>
</evidence>
<evidence type="ECO:0000256" key="2">
    <source>
        <dbReference type="ARBA" id="ARBA00023015"/>
    </source>
</evidence>
<dbReference type="InterPro" id="IPR013325">
    <property type="entry name" value="RNA_pol_sigma_r2"/>
</dbReference>
<dbReference type="InterPro" id="IPR007630">
    <property type="entry name" value="RNA_pol_sigma70_r4"/>
</dbReference>
<sequence length="184" mass="21565">MDKTRKLHIEESELLVLLENKDRNGFNILYQNYSGAIYGIIIRMLREEEEATDMLQEVFIKIWNKIDSYDRKKGRLFTWMANLTRNLVIDRIRSADYKNHTLKNFVRDDNVRVTDSQYSSITKTDSIGLTGLVGELKPELRVLIQKIYFEGYTQSDLAEELEIPLGTLKTRVRAAIKALRKQFD</sequence>
<dbReference type="NCBIfam" id="TIGR02937">
    <property type="entry name" value="sigma70-ECF"/>
    <property type="match status" value="1"/>
</dbReference>
<dbReference type="InterPro" id="IPR013324">
    <property type="entry name" value="RNA_pol_sigma_r3/r4-like"/>
</dbReference>
<evidence type="ECO:0000256" key="5">
    <source>
        <dbReference type="ARBA" id="ARBA00023163"/>
    </source>
</evidence>
<dbReference type="Pfam" id="PF04542">
    <property type="entry name" value="Sigma70_r2"/>
    <property type="match status" value="1"/>
</dbReference>
<evidence type="ECO:0000259" key="7">
    <source>
        <dbReference type="Pfam" id="PF04545"/>
    </source>
</evidence>
<dbReference type="SUPFAM" id="SSF88946">
    <property type="entry name" value="Sigma2 domain of RNA polymerase sigma factors"/>
    <property type="match status" value="1"/>
</dbReference>
<dbReference type="OrthoDB" id="9784272at2"/>
<gene>
    <name evidence="8" type="ORF">DJ013_10855</name>
</gene>
<dbReference type="Pfam" id="PF04545">
    <property type="entry name" value="Sigma70_r4"/>
    <property type="match status" value="1"/>
</dbReference>
<dbReference type="AlphaFoldDB" id="A0A2Z4GIJ8"/>
<evidence type="ECO:0000256" key="1">
    <source>
        <dbReference type="ARBA" id="ARBA00010641"/>
    </source>
</evidence>
<comment type="similarity">
    <text evidence="1">Belongs to the sigma-70 factor family. ECF subfamily.</text>
</comment>
<dbReference type="GO" id="GO:0003677">
    <property type="term" value="F:DNA binding"/>
    <property type="evidence" value="ECO:0007669"/>
    <property type="project" value="UniProtKB-KW"/>
</dbReference>
<dbReference type="InterPro" id="IPR036388">
    <property type="entry name" value="WH-like_DNA-bd_sf"/>
</dbReference>
<keyword evidence="2" id="KW-0805">Transcription regulation</keyword>
<dbReference type="InterPro" id="IPR039425">
    <property type="entry name" value="RNA_pol_sigma-70-like"/>
</dbReference>
<dbReference type="PANTHER" id="PTHR43133">
    <property type="entry name" value="RNA POLYMERASE ECF-TYPE SIGMA FACTO"/>
    <property type="match status" value="1"/>
</dbReference>
<dbReference type="EMBL" id="CP029480">
    <property type="protein sequence ID" value="AWW00879.1"/>
    <property type="molecule type" value="Genomic_DNA"/>
</dbReference>
<protein>
    <submittedName>
        <fullName evidence="8">RNA polymerase subunit sigma-70</fullName>
    </submittedName>
</protein>
<evidence type="ECO:0000256" key="3">
    <source>
        <dbReference type="ARBA" id="ARBA00023082"/>
    </source>
</evidence>
<dbReference type="Gene3D" id="1.10.1740.10">
    <property type="match status" value="1"/>
</dbReference>
<dbReference type="GO" id="GO:0006352">
    <property type="term" value="P:DNA-templated transcription initiation"/>
    <property type="evidence" value="ECO:0007669"/>
    <property type="project" value="InterPro"/>
</dbReference>
<keyword evidence="5" id="KW-0804">Transcription</keyword>
<name>A0A2Z4GIJ8_9BACT</name>
<keyword evidence="3" id="KW-0731">Sigma factor</keyword>
<feature type="domain" description="RNA polymerase sigma-70 region 2" evidence="6">
    <location>
        <begin position="29"/>
        <end position="95"/>
    </location>
</feature>
<dbReference type="KEGG" id="als:DJ013_10855"/>
<evidence type="ECO:0000256" key="4">
    <source>
        <dbReference type="ARBA" id="ARBA00023125"/>
    </source>
</evidence>
<dbReference type="GO" id="GO:0016987">
    <property type="term" value="F:sigma factor activity"/>
    <property type="evidence" value="ECO:0007669"/>
    <property type="project" value="UniProtKB-KW"/>
</dbReference>
<dbReference type="Proteomes" id="UP000249873">
    <property type="component" value="Chromosome"/>
</dbReference>
<dbReference type="Gene3D" id="1.10.10.10">
    <property type="entry name" value="Winged helix-like DNA-binding domain superfamily/Winged helix DNA-binding domain"/>
    <property type="match status" value="1"/>
</dbReference>
<keyword evidence="9" id="KW-1185">Reference proteome</keyword>
<dbReference type="InterPro" id="IPR007627">
    <property type="entry name" value="RNA_pol_sigma70_r2"/>
</dbReference>
<dbReference type="PANTHER" id="PTHR43133:SF62">
    <property type="entry name" value="RNA POLYMERASE SIGMA FACTOR SIGZ"/>
    <property type="match status" value="1"/>
</dbReference>
<proteinExistence type="inferred from homology"/>
<dbReference type="RefSeq" id="WP_111374245.1">
    <property type="nucleotide sequence ID" value="NZ_CP029480.1"/>
</dbReference>
<dbReference type="SUPFAM" id="SSF88659">
    <property type="entry name" value="Sigma3 and sigma4 domains of RNA polymerase sigma factors"/>
    <property type="match status" value="1"/>
</dbReference>
<evidence type="ECO:0000313" key="8">
    <source>
        <dbReference type="EMBL" id="AWW00879.1"/>
    </source>
</evidence>
<organism evidence="8 9">
    <name type="scientific">Arcticibacterium luteifluviistationis</name>
    <dbReference type="NCBI Taxonomy" id="1784714"/>
    <lineage>
        <taxon>Bacteria</taxon>
        <taxon>Pseudomonadati</taxon>
        <taxon>Bacteroidota</taxon>
        <taxon>Cytophagia</taxon>
        <taxon>Cytophagales</taxon>
        <taxon>Leadbetterellaceae</taxon>
        <taxon>Arcticibacterium</taxon>
    </lineage>
</organism>
<evidence type="ECO:0000259" key="6">
    <source>
        <dbReference type="Pfam" id="PF04542"/>
    </source>
</evidence>
<keyword evidence="4" id="KW-0238">DNA-binding</keyword>
<feature type="domain" description="RNA polymerase sigma-70 region 4" evidence="7">
    <location>
        <begin position="134"/>
        <end position="181"/>
    </location>
</feature>
<reference evidence="8 9" key="1">
    <citation type="submission" date="2018-05" db="EMBL/GenBank/DDBJ databases">
        <title>Complete genome sequence of Arcticibacterium luteifluviistationis SM1504T, a cytophagaceae bacterium isolated from Arctic surface seawater.</title>
        <authorList>
            <person name="Li Y."/>
            <person name="Qin Q.-L."/>
        </authorList>
    </citation>
    <scope>NUCLEOTIDE SEQUENCE [LARGE SCALE GENOMIC DNA]</scope>
    <source>
        <strain evidence="8 9">SM1504</strain>
    </source>
</reference>